<dbReference type="GO" id="GO:0090307">
    <property type="term" value="P:mitotic spindle assembly"/>
    <property type="evidence" value="ECO:0007669"/>
    <property type="project" value="TreeGrafter"/>
</dbReference>
<evidence type="ECO:0000313" key="6">
    <source>
        <dbReference type="EMBL" id="KAK4473898.1"/>
    </source>
</evidence>
<dbReference type="GO" id="GO:0031021">
    <property type="term" value="C:interphase microtubule organizing center"/>
    <property type="evidence" value="ECO:0007669"/>
    <property type="project" value="TreeGrafter"/>
</dbReference>
<feature type="compositionally biased region" description="Basic and acidic residues" evidence="5">
    <location>
        <begin position="1"/>
        <end position="11"/>
    </location>
</feature>
<evidence type="ECO:0000313" key="7">
    <source>
        <dbReference type="Proteomes" id="UP001292079"/>
    </source>
</evidence>
<feature type="region of interest" description="Disordered" evidence="5">
    <location>
        <begin position="1"/>
        <end position="24"/>
    </location>
</feature>
<evidence type="ECO:0000256" key="1">
    <source>
        <dbReference type="ARBA" id="ARBA00004267"/>
    </source>
</evidence>
<dbReference type="Pfam" id="PF12554">
    <property type="entry name" value="MOZART1"/>
    <property type="match status" value="1"/>
</dbReference>
<evidence type="ECO:0008006" key="8">
    <source>
        <dbReference type="Google" id="ProtNLM"/>
    </source>
</evidence>
<accession>A0AAE1ZH75</accession>
<dbReference type="GO" id="GO:0033566">
    <property type="term" value="P:gamma-tubulin complex localization"/>
    <property type="evidence" value="ECO:0007669"/>
    <property type="project" value="InterPro"/>
</dbReference>
<proteinExistence type="inferred from homology"/>
<feature type="compositionally biased region" description="Polar residues" evidence="5">
    <location>
        <begin position="12"/>
        <end position="22"/>
    </location>
</feature>
<comment type="subcellular location">
    <subcellularLocation>
        <location evidence="1">Cytoplasm</location>
        <location evidence="1">Cytoskeleton</location>
        <location evidence="1">Microtubule organizing center</location>
    </subcellularLocation>
</comment>
<organism evidence="6 7">
    <name type="scientific">Schistosoma mekongi</name>
    <name type="common">Parasitic worm</name>
    <dbReference type="NCBI Taxonomy" id="38744"/>
    <lineage>
        <taxon>Eukaryota</taxon>
        <taxon>Metazoa</taxon>
        <taxon>Spiralia</taxon>
        <taxon>Lophotrochozoa</taxon>
        <taxon>Platyhelminthes</taxon>
        <taxon>Trematoda</taxon>
        <taxon>Digenea</taxon>
        <taxon>Strigeidida</taxon>
        <taxon>Schistosomatoidea</taxon>
        <taxon>Schistosomatidae</taxon>
        <taxon>Schistosoma</taxon>
    </lineage>
</organism>
<keyword evidence="3" id="KW-0963">Cytoplasm</keyword>
<gene>
    <name evidence="6" type="ORF">MN116_003224</name>
</gene>
<name>A0AAE1ZH75_SCHME</name>
<dbReference type="InterPro" id="IPR022214">
    <property type="entry name" value="MZT1"/>
</dbReference>
<keyword evidence="7" id="KW-1185">Reference proteome</keyword>
<evidence type="ECO:0000256" key="5">
    <source>
        <dbReference type="SAM" id="MobiDB-lite"/>
    </source>
</evidence>
<evidence type="ECO:0000256" key="2">
    <source>
        <dbReference type="ARBA" id="ARBA00011015"/>
    </source>
</evidence>
<protein>
    <recommendedName>
        <fullName evidence="8">Mitotic-spindle organizing protein 1</fullName>
    </recommendedName>
</protein>
<dbReference type="PANTHER" id="PTHR28520">
    <property type="entry name" value="MITOTIC-SPINDLE ORGANIZING PROTEIN 1"/>
    <property type="match status" value="1"/>
</dbReference>
<dbReference type="AlphaFoldDB" id="A0AAE1ZH75"/>
<evidence type="ECO:0000256" key="4">
    <source>
        <dbReference type="ARBA" id="ARBA00023212"/>
    </source>
</evidence>
<evidence type="ECO:0000256" key="3">
    <source>
        <dbReference type="ARBA" id="ARBA00022490"/>
    </source>
</evidence>
<reference evidence="6" key="1">
    <citation type="submission" date="2022-04" db="EMBL/GenBank/DDBJ databases">
        <authorList>
            <person name="Xu L."/>
            <person name="Lv Z."/>
        </authorList>
    </citation>
    <scope>NUCLEOTIDE SEQUENCE</scope>
    <source>
        <strain evidence="6">LV_2022a</strain>
    </source>
</reference>
<dbReference type="PANTHER" id="PTHR28520:SF2">
    <property type="entry name" value="MITOTIC-SPINDLE ORGANIZING PROTEIN 1"/>
    <property type="match status" value="1"/>
</dbReference>
<dbReference type="GO" id="GO:0005819">
    <property type="term" value="C:spindle"/>
    <property type="evidence" value="ECO:0007669"/>
    <property type="project" value="TreeGrafter"/>
</dbReference>
<dbReference type="GO" id="GO:0051415">
    <property type="term" value="P:microtubule nucleation by interphase microtubule organizing center"/>
    <property type="evidence" value="ECO:0007669"/>
    <property type="project" value="TreeGrafter"/>
</dbReference>
<dbReference type="Proteomes" id="UP001292079">
    <property type="component" value="Unassembled WGS sequence"/>
</dbReference>
<dbReference type="GO" id="GO:0000931">
    <property type="term" value="C:gamma-tubulin ring complex"/>
    <property type="evidence" value="ECO:0007669"/>
    <property type="project" value="InterPro"/>
</dbReference>
<comment type="caution">
    <text evidence="6">The sequence shown here is derived from an EMBL/GenBank/DDBJ whole genome shotgun (WGS) entry which is preliminary data.</text>
</comment>
<keyword evidence="4" id="KW-0206">Cytoskeleton</keyword>
<comment type="similarity">
    <text evidence="2">Belongs to the MOZART1 family.</text>
</comment>
<reference evidence="6" key="2">
    <citation type="journal article" date="2023" name="Infect Dis Poverty">
        <title>Chromosome-scale genome of the human blood fluke Schistosoma mekongi and its implications for public health.</title>
        <authorList>
            <person name="Zhou M."/>
            <person name="Xu L."/>
            <person name="Xu D."/>
            <person name="Chen W."/>
            <person name="Khan J."/>
            <person name="Hu Y."/>
            <person name="Huang H."/>
            <person name="Wei H."/>
            <person name="Zhang Y."/>
            <person name="Chusongsang P."/>
            <person name="Tanasarnprasert K."/>
            <person name="Hu X."/>
            <person name="Limpanont Y."/>
            <person name="Lv Z."/>
        </authorList>
    </citation>
    <scope>NUCLEOTIDE SEQUENCE</scope>
    <source>
        <strain evidence="6">LV_2022a</strain>
    </source>
</reference>
<dbReference type="EMBL" id="JALJAT010000002">
    <property type="protein sequence ID" value="KAK4473898.1"/>
    <property type="molecule type" value="Genomic_DNA"/>
</dbReference>
<sequence>MGFPREEKDSKSATNTNPSVEESNADKVAAATFGILAEISSLLNTGLDNEELLMCIKLIENGVNPTTLALLVNNVKQQCEHISELKR</sequence>